<feature type="region of interest" description="Disordered" evidence="1">
    <location>
        <begin position="1"/>
        <end position="23"/>
    </location>
</feature>
<feature type="domain" description="Glycosyltransferase 2-like" evidence="2">
    <location>
        <begin position="28"/>
        <end position="154"/>
    </location>
</feature>
<keyword evidence="4" id="KW-1185">Reference proteome</keyword>
<name>A0A1H1PZL3_9ACTN</name>
<dbReference type="PANTHER" id="PTHR43685">
    <property type="entry name" value="GLYCOSYLTRANSFERASE"/>
    <property type="match status" value="1"/>
</dbReference>
<dbReference type="RefSeq" id="WP_091411094.1">
    <property type="nucleotide sequence ID" value="NZ_LT629749.1"/>
</dbReference>
<evidence type="ECO:0000313" key="3">
    <source>
        <dbReference type="EMBL" id="SDS16652.1"/>
    </source>
</evidence>
<proteinExistence type="predicted"/>
<dbReference type="STRING" id="546871.SAMN04488543_1205"/>
<dbReference type="Proteomes" id="UP000199092">
    <property type="component" value="Chromosome I"/>
</dbReference>
<reference evidence="3 4" key="1">
    <citation type="submission" date="2016-10" db="EMBL/GenBank/DDBJ databases">
        <authorList>
            <person name="de Groot N.N."/>
        </authorList>
    </citation>
    <scope>NUCLEOTIDE SEQUENCE [LARGE SCALE GENOMIC DNA]</scope>
    <source>
        <strain evidence="3 4">DSM 21741</strain>
    </source>
</reference>
<dbReference type="Pfam" id="PF00535">
    <property type="entry name" value="Glycos_transf_2"/>
    <property type="match status" value="1"/>
</dbReference>
<dbReference type="GO" id="GO:0016740">
    <property type="term" value="F:transferase activity"/>
    <property type="evidence" value="ECO:0007669"/>
    <property type="project" value="UniProtKB-KW"/>
</dbReference>
<evidence type="ECO:0000256" key="1">
    <source>
        <dbReference type="SAM" id="MobiDB-lite"/>
    </source>
</evidence>
<organism evidence="3 4">
    <name type="scientific">Friedmanniella luteola</name>
    <dbReference type="NCBI Taxonomy" id="546871"/>
    <lineage>
        <taxon>Bacteria</taxon>
        <taxon>Bacillati</taxon>
        <taxon>Actinomycetota</taxon>
        <taxon>Actinomycetes</taxon>
        <taxon>Propionibacteriales</taxon>
        <taxon>Nocardioidaceae</taxon>
        <taxon>Friedmanniella</taxon>
    </lineage>
</organism>
<keyword evidence="3" id="KW-0808">Transferase</keyword>
<feature type="compositionally biased region" description="Basic and acidic residues" evidence="1">
    <location>
        <begin position="1"/>
        <end position="11"/>
    </location>
</feature>
<dbReference type="Gene3D" id="3.90.550.10">
    <property type="entry name" value="Spore Coat Polysaccharide Biosynthesis Protein SpsA, Chain A"/>
    <property type="match status" value="1"/>
</dbReference>
<gene>
    <name evidence="3" type="ORF">SAMN04488543_1205</name>
</gene>
<evidence type="ECO:0000313" key="4">
    <source>
        <dbReference type="Proteomes" id="UP000199092"/>
    </source>
</evidence>
<evidence type="ECO:0000259" key="2">
    <source>
        <dbReference type="Pfam" id="PF00535"/>
    </source>
</evidence>
<dbReference type="PANTHER" id="PTHR43685:SF11">
    <property type="entry name" value="GLYCOSYLTRANSFERASE TAGX-RELATED"/>
    <property type="match status" value="1"/>
</dbReference>
<dbReference type="InterPro" id="IPR029044">
    <property type="entry name" value="Nucleotide-diphossugar_trans"/>
</dbReference>
<accession>A0A1H1PZL3</accession>
<dbReference type="EMBL" id="LT629749">
    <property type="protein sequence ID" value="SDS16652.1"/>
    <property type="molecule type" value="Genomic_DNA"/>
</dbReference>
<dbReference type="SUPFAM" id="SSF53448">
    <property type="entry name" value="Nucleotide-diphospho-sugar transferases"/>
    <property type="match status" value="1"/>
</dbReference>
<dbReference type="AlphaFoldDB" id="A0A1H1PZL3"/>
<dbReference type="OrthoDB" id="9788101at2"/>
<dbReference type="InterPro" id="IPR001173">
    <property type="entry name" value="Glyco_trans_2-like"/>
</dbReference>
<protein>
    <submittedName>
        <fullName evidence="3">Glycosyl transferase family 2</fullName>
    </submittedName>
</protein>
<sequence>MKPAAPRDRAAAGEAGDATRGPGPVVAIVTITKDDPAGIRKTVASVAQQAYARYEHVVVDGGSDAEVAAWLTAWRDADPERRTLLPDPPRGIYPSMNAGIASTSAPLVLVLNGGDELVPGALERVTEHLRRDRWRWAYGGVQGRDREGRLQEEYVFAPFSRRALRAGLKPIPHQAAYVARELYREVGPYREDLGTAADQEFFLRLARTAEPGLVPGILAVVETWGLSGEETFIGRELSWHRLRVASGTAFGGRPVTDLVVTGLLLARLFPIRLGPKLRRLVSAGVAR</sequence>
<dbReference type="InterPro" id="IPR050834">
    <property type="entry name" value="Glycosyltransf_2"/>
</dbReference>